<organism evidence="2">
    <name type="scientific">freshwater metagenome</name>
    <dbReference type="NCBI Taxonomy" id="449393"/>
    <lineage>
        <taxon>unclassified sequences</taxon>
        <taxon>metagenomes</taxon>
        <taxon>ecological metagenomes</taxon>
    </lineage>
</organism>
<dbReference type="InterPro" id="IPR045165">
    <property type="entry name" value="Nitrobindin"/>
</dbReference>
<dbReference type="InterPro" id="IPR022939">
    <property type="entry name" value="Nb(III)_bact/plant"/>
</dbReference>
<dbReference type="CDD" id="cd07828">
    <property type="entry name" value="lipocalin_heme-bd-THAP4-like"/>
    <property type="match status" value="1"/>
</dbReference>
<feature type="domain" description="THAP4-like heme-binding" evidence="1">
    <location>
        <begin position="12"/>
        <end position="163"/>
    </location>
</feature>
<dbReference type="HAMAP" id="MF_01297">
    <property type="entry name" value="nitrobindin"/>
    <property type="match status" value="1"/>
</dbReference>
<accession>A0A094PX95</accession>
<proteinExistence type="inferred from homology"/>
<reference evidence="2" key="1">
    <citation type="submission" date="2014-05" db="EMBL/GenBank/DDBJ databases">
        <title>Key roles for freshwater Actinobacteria revealed by deep metagenomic sequencing.</title>
        <authorList>
            <person name="Ghai R."/>
            <person name="Mizuno C.M."/>
            <person name="Picazo A."/>
            <person name="Camacho A."/>
            <person name="Rodriguez-Valera F."/>
        </authorList>
    </citation>
    <scope>NUCLEOTIDE SEQUENCE</scope>
</reference>
<dbReference type="PANTHER" id="PTHR15854:SF4">
    <property type="entry name" value="PEROXYNITRITE ISOMERASE THAP4"/>
    <property type="match status" value="1"/>
</dbReference>
<dbReference type="InterPro" id="IPR012674">
    <property type="entry name" value="Calycin"/>
</dbReference>
<comment type="caution">
    <text evidence="2">The sequence shown here is derived from an EMBL/GenBank/DDBJ whole genome shotgun (WGS) entry which is preliminary data.</text>
</comment>
<dbReference type="Gene3D" id="2.40.128.20">
    <property type="match status" value="1"/>
</dbReference>
<protein>
    <recommendedName>
        <fullName evidence="1">THAP4-like heme-binding domain-containing protein</fullName>
    </recommendedName>
</protein>
<dbReference type="InterPro" id="IPR014878">
    <property type="entry name" value="THAP4-like_heme-bd"/>
</dbReference>
<sequence length="166" mass="18662">MVFTIPEGLHPDLNPLAWMVGTWRGKGRGDYPTIESFEYAHEVVFNHDGRPFLNYYSRSWIIDKDGEIIRPAASETGFWRVKPNNVLEVVISHNTGISEGWVGQFDGPKIQLVMDQGYSAPSAKIVTAGVRLYGLVAGELFFAYDMAAEGQELQAHIWSSLERQTE</sequence>
<dbReference type="PANTHER" id="PTHR15854">
    <property type="entry name" value="THAP4 PROTEIN"/>
    <property type="match status" value="1"/>
</dbReference>
<dbReference type="EMBL" id="JNSK01000067">
    <property type="protein sequence ID" value="KGA16405.1"/>
    <property type="molecule type" value="Genomic_DNA"/>
</dbReference>
<dbReference type="Pfam" id="PF08768">
    <property type="entry name" value="THAP4_heme-bd"/>
    <property type="match status" value="1"/>
</dbReference>
<name>A0A094PX95_9ZZZZ</name>
<gene>
    <name evidence="2" type="ORF">GM50_14660</name>
</gene>
<dbReference type="SUPFAM" id="SSF50814">
    <property type="entry name" value="Lipocalins"/>
    <property type="match status" value="1"/>
</dbReference>
<evidence type="ECO:0000259" key="1">
    <source>
        <dbReference type="Pfam" id="PF08768"/>
    </source>
</evidence>
<dbReference type="AlphaFoldDB" id="A0A094PX95"/>
<evidence type="ECO:0000313" key="2">
    <source>
        <dbReference type="EMBL" id="KGA16405.1"/>
    </source>
</evidence>